<protein>
    <submittedName>
        <fullName evidence="5">Aldehyde dehydrogenase family protein</fullName>
    </submittedName>
</protein>
<proteinExistence type="inferred from homology"/>
<dbReference type="InterPro" id="IPR016163">
    <property type="entry name" value="Ald_DH_C"/>
</dbReference>
<sequence length="481" mass="51588">MYVQIGGEHLGRGYDMLPVFNPMTGTIIDHVPALTDQDIARAVDAAVEGQKEWAAKPQTERNRILRKFAEIVLSRREEIGALLCSENGKRIAEAEEEVDTVAALIESYCDKASHIYGKSLPNGTDATSCHNDIIFTRYEPLGVIACLLPFNFPVELCGHKIAPALAAGNSVIIKPPSDCPLAIIKMVECLHEAGVPKKAAQVVTGRGSVVGDALITNPKVAAITMTGGTETGIHIAGMAARNLTRCYLELGGNDAFVILEDADIDLTIGQALESRVNNAGQVCCASKRYIVHESVAEEFTKKLVAALEKLKIGDPTDRSNDVGGMISEDARNEVVDQIRHTVKQGAKLVYGGEAWGKNFMSPAVLTGVTGDMDVAKDMEIFGSVFPIITFKTIEEAAALVNNCPYGLNSAVFSRDMTKAISFAEHIQAGSAVINGGGNYRTAAMPFGGYKKSGIGREGSSETLKEFLQEKSYVLKDAMGQF</sequence>
<name>A0ABY5VNY5_9FIRM</name>
<dbReference type="SUPFAM" id="SSF53720">
    <property type="entry name" value="ALDH-like"/>
    <property type="match status" value="1"/>
</dbReference>
<dbReference type="PROSITE" id="PS00070">
    <property type="entry name" value="ALDEHYDE_DEHYDR_CYS"/>
    <property type="match status" value="1"/>
</dbReference>
<dbReference type="Gene3D" id="3.40.309.10">
    <property type="entry name" value="Aldehyde Dehydrogenase, Chain A, domain 2"/>
    <property type="match status" value="1"/>
</dbReference>
<dbReference type="Gene3D" id="3.40.605.10">
    <property type="entry name" value="Aldehyde Dehydrogenase, Chain A, domain 1"/>
    <property type="match status" value="1"/>
</dbReference>
<gene>
    <name evidence="5" type="ORF">NQ502_08340</name>
</gene>
<dbReference type="PROSITE" id="PS00687">
    <property type="entry name" value="ALDEHYDE_DEHYDR_GLU"/>
    <property type="match status" value="1"/>
</dbReference>
<evidence type="ECO:0000313" key="6">
    <source>
        <dbReference type="Proteomes" id="UP001060164"/>
    </source>
</evidence>
<evidence type="ECO:0000256" key="1">
    <source>
        <dbReference type="ARBA" id="ARBA00023002"/>
    </source>
</evidence>
<accession>A0ABY5VNY5</accession>
<dbReference type="RefSeq" id="WP_028529910.1">
    <property type="nucleotide sequence ID" value="NZ_CABLBR010000036.1"/>
</dbReference>
<dbReference type="InterPro" id="IPR029510">
    <property type="entry name" value="Ald_DH_CS_GLU"/>
</dbReference>
<dbReference type="PANTHER" id="PTHR11699">
    <property type="entry name" value="ALDEHYDE DEHYDROGENASE-RELATED"/>
    <property type="match status" value="1"/>
</dbReference>
<evidence type="ECO:0000256" key="3">
    <source>
        <dbReference type="RuleBase" id="RU003345"/>
    </source>
</evidence>
<evidence type="ECO:0000313" key="5">
    <source>
        <dbReference type="EMBL" id="UWP61023.1"/>
    </source>
</evidence>
<dbReference type="InterPro" id="IPR016161">
    <property type="entry name" value="Ald_DH/histidinol_DH"/>
</dbReference>
<dbReference type="InterPro" id="IPR016160">
    <property type="entry name" value="Ald_DH_CS_CYS"/>
</dbReference>
<dbReference type="InterPro" id="IPR015590">
    <property type="entry name" value="Aldehyde_DH_dom"/>
</dbReference>
<reference evidence="5" key="1">
    <citation type="journal article" date="2022" name="Cell">
        <title>Design, construction, and in vivo augmentation of a complex gut microbiome.</title>
        <authorList>
            <person name="Cheng A.G."/>
            <person name="Ho P.Y."/>
            <person name="Aranda-Diaz A."/>
            <person name="Jain S."/>
            <person name="Yu F.B."/>
            <person name="Meng X."/>
            <person name="Wang M."/>
            <person name="Iakiviak M."/>
            <person name="Nagashima K."/>
            <person name="Zhao A."/>
            <person name="Murugkar P."/>
            <person name="Patil A."/>
            <person name="Atabakhsh K."/>
            <person name="Weakley A."/>
            <person name="Yan J."/>
            <person name="Brumbaugh A.R."/>
            <person name="Higginbottom S."/>
            <person name="Dimas A."/>
            <person name="Shiver A.L."/>
            <person name="Deutschbauer A."/>
            <person name="Neff N."/>
            <person name="Sonnenburg J.L."/>
            <person name="Huang K.C."/>
            <person name="Fischbach M.A."/>
        </authorList>
    </citation>
    <scope>NUCLEOTIDE SEQUENCE</scope>
    <source>
        <strain evidence="5">DSM 19829</strain>
    </source>
</reference>
<dbReference type="Proteomes" id="UP001060164">
    <property type="component" value="Chromosome"/>
</dbReference>
<evidence type="ECO:0000259" key="4">
    <source>
        <dbReference type="Pfam" id="PF00171"/>
    </source>
</evidence>
<keyword evidence="1 3" id="KW-0560">Oxidoreductase</keyword>
<feature type="domain" description="Aldehyde dehydrogenase" evidence="4">
    <location>
        <begin position="16"/>
        <end position="471"/>
    </location>
</feature>
<dbReference type="Pfam" id="PF00171">
    <property type="entry name" value="Aldedh"/>
    <property type="match status" value="1"/>
</dbReference>
<keyword evidence="6" id="KW-1185">Reference proteome</keyword>
<comment type="similarity">
    <text evidence="3">Belongs to the aldehyde dehydrogenase family.</text>
</comment>
<dbReference type="EMBL" id="CP102290">
    <property type="protein sequence ID" value="UWP61023.1"/>
    <property type="molecule type" value="Genomic_DNA"/>
</dbReference>
<dbReference type="InterPro" id="IPR016162">
    <property type="entry name" value="Ald_DH_N"/>
</dbReference>
<feature type="active site" evidence="2">
    <location>
        <position position="249"/>
    </location>
</feature>
<organism evidence="5 6">
    <name type="scientific">Ruminococcus gauvreauii</name>
    <dbReference type="NCBI Taxonomy" id="438033"/>
    <lineage>
        <taxon>Bacteria</taxon>
        <taxon>Bacillati</taxon>
        <taxon>Bacillota</taxon>
        <taxon>Clostridia</taxon>
        <taxon>Eubacteriales</taxon>
        <taxon>Oscillospiraceae</taxon>
        <taxon>Ruminococcus</taxon>
    </lineage>
</organism>
<evidence type="ECO:0000256" key="2">
    <source>
        <dbReference type="PROSITE-ProRule" id="PRU10007"/>
    </source>
</evidence>